<dbReference type="PANTHER" id="PTHR13003:SF2">
    <property type="entry name" value="NUCLEAR PORE COMPLEX PROTEIN NUP107"/>
    <property type="match status" value="1"/>
</dbReference>
<evidence type="ECO:0000256" key="2">
    <source>
        <dbReference type="ARBA" id="ARBA00022816"/>
    </source>
</evidence>
<evidence type="ECO:0000256" key="1">
    <source>
        <dbReference type="ARBA" id="ARBA00022448"/>
    </source>
</evidence>
<evidence type="ECO:0000256" key="7">
    <source>
        <dbReference type="RuleBase" id="RU365072"/>
    </source>
</evidence>
<comment type="function">
    <text evidence="7">Functions as a component of the nuclear pore complex (NPC).</text>
</comment>
<keyword evidence="2" id="KW-0509">mRNA transport</keyword>
<dbReference type="GO" id="GO:0031080">
    <property type="term" value="C:nuclear pore outer ring"/>
    <property type="evidence" value="ECO:0007669"/>
    <property type="project" value="TreeGrafter"/>
</dbReference>
<name>A0A316U0R1_9BASI</name>
<dbReference type="PANTHER" id="PTHR13003">
    <property type="entry name" value="NUP107-RELATED"/>
    <property type="match status" value="1"/>
</dbReference>
<comment type="similarity">
    <text evidence="7">Belongs to the nucleoporin Nup84/Nup107 family.</text>
</comment>
<dbReference type="RefSeq" id="XP_025346146.1">
    <property type="nucleotide sequence ID" value="XM_025490719.1"/>
</dbReference>
<dbReference type="GeneID" id="37012453"/>
<evidence type="ECO:0000256" key="5">
    <source>
        <dbReference type="ARBA" id="ARBA00023132"/>
    </source>
</evidence>
<dbReference type="InterPro" id="IPR007252">
    <property type="entry name" value="Nup84/Nup107"/>
</dbReference>
<dbReference type="Gene3D" id="1.20.190.50">
    <property type="match status" value="1"/>
</dbReference>
<dbReference type="GO" id="GO:0006606">
    <property type="term" value="P:protein import into nucleus"/>
    <property type="evidence" value="ECO:0007669"/>
    <property type="project" value="TreeGrafter"/>
</dbReference>
<dbReference type="GO" id="GO:0000973">
    <property type="term" value="P:post-transcriptional tethering of RNA polymerase II gene DNA at nuclear periphery"/>
    <property type="evidence" value="ECO:0007669"/>
    <property type="project" value="TreeGrafter"/>
</dbReference>
<comment type="subcellular location">
    <subcellularLocation>
        <location evidence="7">Nucleus</location>
        <location evidence="7">Nuclear pore complex</location>
    </subcellularLocation>
    <subcellularLocation>
        <location evidence="7">Nucleus membrane</location>
    </subcellularLocation>
</comment>
<dbReference type="Gene3D" id="1.10.3450.20">
    <property type="match status" value="1"/>
</dbReference>
<dbReference type="GO" id="GO:0017056">
    <property type="term" value="F:structural constituent of nuclear pore"/>
    <property type="evidence" value="ECO:0007669"/>
    <property type="project" value="UniProtKB-UniRule"/>
</dbReference>
<evidence type="ECO:0000256" key="6">
    <source>
        <dbReference type="ARBA" id="ARBA00023242"/>
    </source>
</evidence>
<dbReference type="Pfam" id="PF04121">
    <property type="entry name" value="Nup84_Nup100"/>
    <property type="match status" value="1"/>
</dbReference>
<keyword evidence="6 7" id="KW-0539">Nucleus</keyword>
<organism evidence="8 9">
    <name type="scientific">Pseudomicrostroma glucosiphilum</name>
    <dbReference type="NCBI Taxonomy" id="1684307"/>
    <lineage>
        <taxon>Eukaryota</taxon>
        <taxon>Fungi</taxon>
        <taxon>Dikarya</taxon>
        <taxon>Basidiomycota</taxon>
        <taxon>Ustilaginomycotina</taxon>
        <taxon>Exobasidiomycetes</taxon>
        <taxon>Microstromatales</taxon>
        <taxon>Microstromatales incertae sedis</taxon>
        <taxon>Pseudomicrostroma</taxon>
    </lineage>
</organism>
<evidence type="ECO:0000313" key="8">
    <source>
        <dbReference type="EMBL" id="PWN18986.1"/>
    </source>
</evidence>
<protein>
    <recommendedName>
        <fullName evidence="7">Nuclear pore complex protein</fullName>
    </recommendedName>
</protein>
<keyword evidence="5 7" id="KW-0906">Nuclear pore complex</keyword>
<dbReference type="EMBL" id="KZ819333">
    <property type="protein sequence ID" value="PWN18986.1"/>
    <property type="molecule type" value="Genomic_DNA"/>
</dbReference>
<accession>A0A316U0R1</accession>
<keyword evidence="4 7" id="KW-0811">Translocation</keyword>
<dbReference type="GO" id="GO:0006406">
    <property type="term" value="P:mRNA export from nucleus"/>
    <property type="evidence" value="ECO:0007669"/>
    <property type="project" value="TreeGrafter"/>
</dbReference>
<dbReference type="OrthoDB" id="3098at2759"/>
<sequence>MDEAGPSSRPAPSSFRDFADSLKEARDLTLADRLSSGIDSSQPGTAVRFAQVCLQRAAAAEGAELDQGKGALLRRNVFDDDQGEEDRMDWILEARTWELVHLLCADRYLPRVGADGEADFEDDFAREPDFYQTPRSAISDLLEKSRDLRELKIVREWLSSQLPPIHIAEVRKGYAPFSKSRLKAERRTQVGGIRTSTNKAIRSLDPDAESRGEGKWDPEDSSYAKALHRTLFEYARAGELDAAFDLARQADQPWKAASLRGAILYHQALDSADDVMDGDDFQEDVGGNRNRLLWKAVCRKLAASPTLDVYEKALYGSLAGQLQGPLAVSDTWEEHLWAHMNAAFEARIDEAFESEDARTWWSQEGGGSIKVMELKSSSGDSHAKETVRAELKSIFERVKGTEKGSVNLQANNLYHVVQEAIILDGVDDLLIHVESRLPEMRATLEPKRYVHVARFFSHLIIYFRLLHRPLPASTCNSMLRHYVEALEHAGEDELVAMYASSLERESAEETYARFLASLNIDMPLAERKTALLRAKEHSLDTASVARLVVQIIFGEAYPAIARQTLIAAHGFDPLAALNTDLTEVEARLISAIDWLTFDESTRADAVFQSNALMRLFLSSGKLHAARTTLFSLPESVVADLNDMLDLTFGDKSEHLHYRQFFSALSASLSFREVLSKQPSRASKLEAHTWREALSNVLLTAKEASLEVLTGDWLKLAQADDDEVDAAANREEAERRLVELARIRQIYIPELILRLHFMFFDTREALGMDSLRFIIVDLPILVADERYRLYLEFVTREGGNRLKEYLEHVRRANIEGLA</sequence>
<evidence type="ECO:0000256" key="3">
    <source>
        <dbReference type="ARBA" id="ARBA00022927"/>
    </source>
</evidence>
<keyword evidence="9" id="KW-1185">Reference proteome</keyword>
<keyword evidence="7" id="KW-0472">Membrane</keyword>
<dbReference type="AlphaFoldDB" id="A0A316U0R1"/>
<dbReference type="Proteomes" id="UP000245942">
    <property type="component" value="Unassembled WGS sequence"/>
</dbReference>
<keyword evidence="3" id="KW-0653">Protein transport</keyword>
<dbReference type="STRING" id="1684307.A0A316U0R1"/>
<reference evidence="8 9" key="1">
    <citation type="journal article" date="2018" name="Mol. Biol. Evol.">
        <title>Broad Genomic Sampling Reveals a Smut Pathogenic Ancestry of the Fungal Clade Ustilaginomycotina.</title>
        <authorList>
            <person name="Kijpornyongpan T."/>
            <person name="Mondo S.J."/>
            <person name="Barry K."/>
            <person name="Sandor L."/>
            <person name="Lee J."/>
            <person name="Lipzen A."/>
            <person name="Pangilinan J."/>
            <person name="LaButti K."/>
            <person name="Hainaut M."/>
            <person name="Henrissat B."/>
            <person name="Grigoriev I.V."/>
            <person name="Spatafora J.W."/>
            <person name="Aime M.C."/>
        </authorList>
    </citation>
    <scope>NUCLEOTIDE SEQUENCE [LARGE SCALE GENOMIC DNA]</scope>
    <source>
        <strain evidence="8 9">MCA 4718</strain>
    </source>
</reference>
<evidence type="ECO:0000313" key="9">
    <source>
        <dbReference type="Proteomes" id="UP000245942"/>
    </source>
</evidence>
<evidence type="ECO:0000256" key="4">
    <source>
        <dbReference type="ARBA" id="ARBA00023010"/>
    </source>
</evidence>
<gene>
    <name evidence="8" type="ORF">BCV69DRAFT_262473</name>
</gene>
<dbReference type="GO" id="GO:0031965">
    <property type="term" value="C:nuclear membrane"/>
    <property type="evidence" value="ECO:0007669"/>
    <property type="project" value="UniProtKB-SubCell"/>
</dbReference>
<keyword evidence="1 7" id="KW-0813">Transport</keyword>
<proteinExistence type="inferred from homology"/>
<comment type="subunit">
    <text evidence="7">Part of the nuclear pore complex (NPC).</text>
</comment>